<protein>
    <submittedName>
        <fullName evidence="5">FadR family transcriptional regulator</fullName>
    </submittedName>
</protein>
<dbReference type="RefSeq" id="WP_260531737.1">
    <property type="nucleotide sequence ID" value="NZ_CP104215.1"/>
</dbReference>
<dbReference type="PANTHER" id="PTHR43537">
    <property type="entry name" value="TRANSCRIPTIONAL REGULATOR, GNTR FAMILY"/>
    <property type="match status" value="1"/>
</dbReference>
<dbReference type="SUPFAM" id="SSF46785">
    <property type="entry name" value="Winged helix' DNA-binding domain"/>
    <property type="match status" value="1"/>
</dbReference>
<evidence type="ECO:0000256" key="1">
    <source>
        <dbReference type="ARBA" id="ARBA00023015"/>
    </source>
</evidence>
<dbReference type="Gene3D" id="1.10.10.10">
    <property type="entry name" value="Winged helix-like DNA-binding domain superfamily/Winged helix DNA-binding domain"/>
    <property type="match status" value="1"/>
</dbReference>
<dbReference type="PRINTS" id="PR00035">
    <property type="entry name" value="HTHGNTR"/>
</dbReference>
<dbReference type="EMBL" id="CP104215">
    <property type="protein sequence ID" value="UWX74083.1"/>
    <property type="molecule type" value="Genomic_DNA"/>
</dbReference>
<dbReference type="SMART" id="SM00895">
    <property type="entry name" value="FCD"/>
    <property type="match status" value="1"/>
</dbReference>
<dbReference type="InterPro" id="IPR036388">
    <property type="entry name" value="WH-like_DNA-bd_sf"/>
</dbReference>
<dbReference type="InterPro" id="IPR011711">
    <property type="entry name" value="GntR_C"/>
</dbReference>
<dbReference type="InterPro" id="IPR000524">
    <property type="entry name" value="Tscrpt_reg_HTH_GntR"/>
</dbReference>
<gene>
    <name evidence="5" type="ORF">NYZ96_21355</name>
</gene>
<dbReference type="Pfam" id="PF07729">
    <property type="entry name" value="FCD"/>
    <property type="match status" value="1"/>
</dbReference>
<evidence type="ECO:0000313" key="5">
    <source>
        <dbReference type="EMBL" id="UWX74083.1"/>
    </source>
</evidence>
<reference evidence="5" key="1">
    <citation type="submission" date="2022-09" db="EMBL/GenBank/DDBJ databases">
        <title>Genomic of Burkholderia gladioli.</title>
        <authorList>
            <person name="Wu H."/>
        </authorList>
    </citation>
    <scope>NUCLEOTIDE SEQUENCE</scope>
    <source>
        <strain evidence="5">ZN-S4</strain>
    </source>
</reference>
<dbReference type="Pfam" id="PF00392">
    <property type="entry name" value="GntR"/>
    <property type="match status" value="1"/>
</dbReference>
<dbReference type="PROSITE" id="PS50949">
    <property type="entry name" value="HTH_GNTR"/>
    <property type="match status" value="1"/>
</dbReference>
<sequence length="248" mass="27626">MDSMDSMDDLASAGALERTRLSDTVYAALLDGIVGGNYAVGDRLPPENRLAQHFSVSRPVVREALRRLQSDGIIVSRQGSGTYVQRSPARQVTALATSRKLRDVLQGFEVRLSLEELAARLAARHRKERDLLEMERASEALRLAFASPVSREAEMEADFAFHRAIVVASGNQLLLDLLDSVAERLKAGMHMTLSLTSEASEQRRARVLDEHDRVLKAIRVGDPDSAAIAMRYHVDQARNRLLDRQLDR</sequence>
<feature type="domain" description="HTH gntR-type" evidence="4">
    <location>
        <begin position="19"/>
        <end position="87"/>
    </location>
</feature>
<keyword evidence="2" id="KW-0238">DNA-binding</keyword>
<dbReference type="AlphaFoldDB" id="A0AB38U272"/>
<dbReference type="GO" id="GO:0003700">
    <property type="term" value="F:DNA-binding transcription factor activity"/>
    <property type="evidence" value="ECO:0007669"/>
    <property type="project" value="InterPro"/>
</dbReference>
<dbReference type="GO" id="GO:0003677">
    <property type="term" value="F:DNA binding"/>
    <property type="evidence" value="ECO:0007669"/>
    <property type="project" value="UniProtKB-KW"/>
</dbReference>
<dbReference type="SMART" id="SM00345">
    <property type="entry name" value="HTH_GNTR"/>
    <property type="match status" value="1"/>
</dbReference>
<accession>A0AB38U272</accession>
<keyword evidence="3" id="KW-0804">Transcription</keyword>
<evidence type="ECO:0000256" key="2">
    <source>
        <dbReference type="ARBA" id="ARBA00023125"/>
    </source>
</evidence>
<dbReference type="CDD" id="cd07377">
    <property type="entry name" value="WHTH_GntR"/>
    <property type="match status" value="1"/>
</dbReference>
<name>A0AB38U272_BURGA</name>
<dbReference type="Gene3D" id="1.20.120.530">
    <property type="entry name" value="GntR ligand-binding domain-like"/>
    <property type="match status" value="1"/>
</dbReference>
<dbReference type="PANTHER" id="PTHR43537:SF44">
    <property type="entry name" value="GNTR FAMILY REGULATORY PROTEIN"/>
    <property type="match status" value="1"/>
</dbReference>
<dbReference type="SUPFAM" id="SSF48008">
    <property type="entry name" value="GntR ligand-binding domain-like"/>
    <property type="match status" value="1"/>
</dbReference>
<keyword evidence="1" id="KW-0805">Transcription regulation</keyword>
<evidence type="ECO:0000313" key="6">
    <source>
        <dbReference type="Proteomes" id="UP001059745"/>
    </source>
</evidence>
<dbReference type="InterPro" id="IPR036390">
    <property type="entry name" value="WH_DNA-bd_sf"/>
</dbReference>
<organism evidence="5 6">
    <name type="scientific">Burkholderia gladioli</name>
    <name type="common">Pseudomonas marginata</name>
    <name type="synonym">Phytomonas marginata</name>
    <dbReference type="NCBI Taxonomy" id="28095"/>
    <lineage>
        <taxon>Bacteria</taxon>
        <taxon>Pseudomonadati</taxon>
        <taxon>Pseudomonadota</taxon>
        <taxon>Betaproteobacteria</taxon>
        <taxon>Burkholderiales</taxon>
        <taxon>Burkholderiaceae</taxon>
        <taxon>Burkholderia</taxon>
    </lineage>
</organism>
<evidence type="ECO:0000256" key="3">
    <source>
        <dbReference type="ARBA" id="ARBA00023163"/>
    </source>
</evidence>
<proteinExistence type="predicted"/>
<dbReference type="Proteomes" id="UP001059745">
    <property type="component" value="Chromosome 2"/>
</dbReference>
<dbReference type="InterPro" id="IPR008920">
    <property type="entry name" value="TF_FadR/GntR_C"/>
</dbReference>
<evidence type="ECO:0000259" key="4">
    <source>
        <dbReference type="PROSITE" id="PS50949"/>
    </source>
</evidence>